<evidence type="ECO:0000259" key="9">
    <source>
        <dbReference type="Pfam" id="PF21366"/>
    </source>
</evidence>
<evidence type="ECO:0000313" key="10">
    <source>
        <dbReference type="Proteomes" id="UP000515159"/>
    </source>
</evidence>
<feature type="region of interest" description="Disordered" evidence="8">
    <location>
        <begin position="421"/>
        <end position="449"/>
    </location>
</feature>
<evidence type="ECO:0000256" key="8">
    <source>
        <dbReference type="SAM" id="MobiDB-lite"/>
    </source>
</evidence>
<feature type="compositionally biased region" description="Polar residues" evidence="8">
    <location>
        <begin position="422"/>
        <end position="438"/>
    </location>
</feature>
<dbReference type="GO" id="GO:0005739">
    <property type="term" value="C:mitochondrion"/>
    <property type="evidence" value="ECO:0007669"/>
    <property type="project" value="TreeGrafter"/>
</dbReference>
<dbReference type="GO" id="GO:0045824">
    <property type="term" value="P:negative regulation of innate immune response"/>
    <property type="evidence" value="ECO:0007669"/>
    <property type="project" value="TreeGrafter"/>
</dbReference>
<gene>
    <name evidence="11 12" type="primary">TRAFD1</name>
</gene>
<evidence type="ECO:0000313" key="11">
    <source>
        <dbReference type="RefSeq" id="XP_033811489.1"/>
    </source>
</evidence>
<accession>A0A6P8S064</accession>
<comment type="function">
    <text evidence="6">Negative feedback regulator that controls excessive innate immune responses. Regulates both Toll-like receptor 4 (TLR4) and DDX58/RIG1-like helicases (RLH) pathways. May inhibit the LTR pathway by direct interaction with TRAF6 and attenuation of NF-kappa-B activation. May negatively regulate the RLH pathway downstream from MAVS and upstream of NF-kappa-B and IRF3.</text>
</comment>
<feature type="region of interest" description="Disordered" evidence="8">
    <location>
        <begin position="479"/>
        <end position="500"/>
    </location>
</feature>
<keyword evidence="3" id="KW-0863">Zinc-finger</keyword>
<dbReference type="GeneID" id="117365313"/>
<evidence type="ECO:0000256" key="6">
    <source>
        <dbReference type="ARBA" id="ARBA00037636"/>
    </source>
</evidence>
<dbReference type="Proteomes" id="UP000515159">
    <property type="component" value="Chromosome 8"/>
</dbReference>
<organism evidence="10 12">
    <name type="scientific">Geotrypetes seraphini</name>
    <name type="common">Gaboon caecilian</name>
    <name type="synonym">Caecilia seraphini</name>
    <dbReference type="NCBI Taxonomy" id="260995"/>
    <lineage>
        <taxon>Eukaryota</taxon>
        <taxon>Metazoa</taxon>
        <taxon>Chordata</taxon>
        <taxon>Craniata</taxon>
        <taxon>Vertebrata</taxon>
        <taxon>Euteleostomi</taxon>
        <taxon>Amphibia</taxon>
        <taxon>Gymnophiona</taxon>
        <taxon>Geotrypetes</taxon>
    </lineage>
</organism>
<dbReference type="InterPro" id="IPR049439">
    <property type="entry name" value="TRAFD1-XIAF1_Znf"/>
</dbReference>
<keyword evidence="4" id="KW-0862">Zinc</keyword>
<proteinExistence type="predicted"/>
<protein>
    <recommendedName>
        <fullName evidence="7">TRAF-type zinc finger domain-containing protein 1</fullName>
    </recommendedName>
</protein>
<dbReference type="KEGG" id="gsh:117365313"/>
<feature type="region of interest" description="Disordered" evidence="8">
    <location>
        <begin position="133"/>
        <end position="156"/>
    </location>
</feature>
<evidence type="ECO:0000256" key="2">
    <source>
        <dbReference type="ARBA" id="ARBA00022723"/>
    </source>
</evidence>
<feature type="compositionally biased region" description="Basic and acidic residues" evidence="8">
    <location>
        <begin position="135"/>
        <end position="147"/>
    </location>
</feature>
<dbReference type="PANTHER" id="PTHR16295">
    <property type="entry name" value="TRAF-TYPE ZINC FINGER PROTEIN-RELATED"/>
    <property type="match status" value="1"/>
</dbReference>
<keyword evidence="2" id="KW-0479">Metal-binding</keyword>
<evidence type="ECO:0000256" key="7">
    <source>
        <dbReference type="ARBA" id="ARBA00040410"/>
    </source>
</evidence>
<evidence type="ECO:0000313" key="12">
    <source>
        <dbReference type="RefSeq" id="XP_033811490.1"/>
    </source>
</evidence>
<feature type="compositionally biased region" description="Polar residues" evidence="8">
    <location>
        <begin position="557"/>
        <end position="567"/>
    </location>
</feature>
<keyword evidence="10" id="KW-1185">Reference proteome</keyword>
<dbReference type="AlphaFoldDB" id="A0A6P8S064"/>
<reference evidence="11 12" key="1">
    <citation type="submission" date="2025-04" db="UniProtKB">
        <authorList>
            <consortium name="RefSeq"/>
        </authorList>
    </citation>
    <scope>IDENTIFICATION</scope>
</reference>
<dbReference type="RefSeq" id="XP_033811490.1">
    <property type="nucleotide sequence ID" value="XM_033955599.1"/>
</dbReference>
<evidence type="ECO:0000256" key="5">
    <source>
        <dbReference type="ARBA" id="ARBA00022990"/>
    </source>
</evidence>
<dbReference type="RefSeq" id="XP_033811489.1">
    <property type="nucleotide sequence ID" value="XM_033955598.1"/>
</dbReference>
<keyword evidence="5" id="KW-0007">Acetylation</keyword>
<keyword evidence="1" id="KW-0597">Phosphoprotein</keyword>
<dbReference type="PANTHER" id="PTHR16295:SF19">
    <property type="entry name" value="TRAF-TYPE ZINC FINGER DOMAIN-CONTAINING PROTEIN 1"/>
    <property type="match status" value="1"/>
</dbReference>
<dbReference type="GO" id="GO:0008270">
    <property type="term" value="F:zinc ion binding"/>
    <property type="evidence" value="ECO:0007669"/>
    <property type="project" value="UniProtKB-KW"/>
</dbReference>
<feature type="region of interest" description="Disordered" evidence="8">
    <location>
        <begin position="539"/>
        <end position="584"/>
    </location>
</feature>
<evidence type="ECO:0000256" key="3">
    <source>
        <dbReference type="ARBA" id="ARBA00022771"/>
    </source>
</evidence>
<dbReference type="Pfam" id="PF21366">
    <property type="entry name" value="TRAFD1-XIAF1_ZnF"/>
    <property type="match status" value="1"/>
</dbReference>
<evidence type="ECO:0000256" key="4">
    <source>
        <dbReference type="ARBA" id="ARBA00022833"/>
    </source>
</evidence>
<name>A0A6P8S064_GEOSA</name>
<dbReference type="CTD" id="10906"/>
<dbReference type="InterPro" id="IPR013083">
    <property type="entry name" value="Znf_RING/FYVE/PHD"/>
</dbReference>
<evidence type="ECO:0000256" key="1">
    <source>
        <dbReference type="ARBA" id="ARBA00022553"/>
    </source>
</evidence>
<sequence length="584" mass="66458">MATTPEKETKLCGNCKKDIPMANFTIHEIHCKRNITVCRICMEPVPKSEIDDHIEFEHAQITCKCGMKLEKIHLEKHETLECCLRLVNCQYCELELAFNKVEEHEDYCGARTEMCNGCGRNVMVKVSKTHPQICGKEEDKKNNRDRPQPPNSFVTVNDDGTWFESQMLLNFPSREHYGQHLPRIPPGQLASRFYTSFGLDEAFERANRRSQIMQIDQKPENQQQKLERNINFDSSIHKEDNSSLDYLLALSLQNEHNPSKAADAAGQANFWRTFYSKDLKPTQHHLSPAKTDTLSHDSAAPIISDEPKSENIMLPCEFCEELFPEEDLILHQTGCNPDSVLAAFSKRSSSPGQPQERAQHFPTLLEQMSSPGFMSRELASLLDKPPALEPEGSIIIPCEFCGIQLEEEILYHHQDQCDLRPSTASPAERTVQSQQWTSENDDVDKTESPEIHRRRIRHQGDISTHHLDDDLQRRVNRVSQSPTQSNLGVTGSVWPKPSNAAGDGNIPGLVKQDPMHWLINRNTTEPSAIHYNERHATVGTRGPSFRHATRNDLTRNPRAQNATINRNRTTKTKQNHGADVKKEE</sequence>
<dbReference type="InterPro" id="IPR051986">
    <property type="entry name" value="Innate_Immune_Apopt_Reg"/>
</dbReference>
<feature type="domain" description="TRAFD1/XAF1 zinc finger" evidence="9">
    <location>
        <begin position="94"/>
        <end position="135"/>
    </location>
</feature>
<dbReference type="Gene3D" id="3.30.40.10">
    <property type="entry name" value="Zinc/RING finger domain, C3HC4 (zinc finger)"/>
    <property type="match status" value="2"/>
</dbReference>
<feature type="compositionally biased region" description="Polar residues" evidence="8">
    <location>
        <begin position="479"/>
        <end position="489"/>
    </location>
</feature>
<dbReference type="OrthoDB" id="193703at2759"/>